<dbReference type="Gene3D" id="3.40.1110.10">
    <property type="entry name" value="Calcium-transporting ATPase, cytoplasmic domain N"/>
    <property type="match status" value="1"/>
</dbReference>
<reference evidence="1 2" key="1">
    <citation type="submission" date="2020-04" db="EMBL/GenBank/DDBJ databases">
        <title>Perkinsus olseni comparative genomics.</title>
        <authorList>
            <person name="Bogema D.R."/>
        </authorList>
    </citation>
    <scope>NUCLEOTIDE SEQUENCE [LARGE SCALE GENOMIC DNA]</scope>
    <source>
        <strain evidence="1 2">ATCC PRA-207</strain>
    </source>
</reference>
<proteinExistence type="predicted"/>
<dbReference type="SUPFAM" id="SSF81660">
    <property type="entry name" value="Metal cation-transporting ATPase, ATP-binding domain N"/>
    <property type="match status" value="1"/>
</dbReference>
<sequence>AGSDEWTLQAPSPDEAALVKYARECGIKLIRRDDDSIILECLNITGRPQLRYDIIECFPFSSDRKRMGIIVKEEISGQYVYLIKGADSVMIPRVAGHDSNNAFMEDVVDDYARHGKDK</sequence>
<dbReference type="GO" id="GO:0006890">
    <property type="term" value="P:retrograde vesicle-mediated transport, Golgi to endoplasmic reticulum"/>
    <property type="evidence" value="ECO:0007669"/>
    <property type="project" value="TreeGrafter"/>
</dbReference>
<gene>
    <name evidence="1" type="primary">ATP9B_3</name>
    <name evidence="1" type="ORF">FOZ63_023072</name>
</gene>
<dbReference type="PANTHER" id="PTHR24092:SF5">
    <property type="entry name" value="PHOSPHOLIPID-TRANSPORTING ATPASE"/>
    <property type="match status" value="1"/>
</dbReference>
<keyword evidence="2" id="KW-1185">Reference proteome</keyword>
<evidence type="ECO:0000313" key="1">
    <source>
        <dbReference type="EMBL" id="KAF4722443.1"/>
    </source>
</evidence>
<dbReference type="GO" id="GO:0005768">
    <property type="term" value="C:endosome"/>
    <property type="evidence" value="ECO:0007669"/>
    <property type="project" value="TreeGrafter"/>
</dbReference>
<dbReference type="Proteomes" id="UP000553632">
    <property type="component" value="Unassembled WGS sequence"/>
</dbReference>
<feature type="non-terminal residue" evidence="1">
    <location>
        <position position="1"/>
    </location>
</feature>
<accession>A0A7J6RPF5</accession>
<dbReference type="GO" id="GO:0005802">
    <property type="term" value="C:trans-Golgi network"/>
    <property type="evidence" value="ECO:0007669"/>
    <property type="project" value="TreeGrafter"/>
</dbReference>
<dbReference type="EMBL" id="JABANO010024102">
    <property type="protein sequence ID" value="KAF4722443.1"/>
    <property type="molecule type" value="Genomic_DNA"/>
</dbReference>
<dbReference type="GO" id="GO:0000166">
    <property type="term" value="F:nucleotide binding"/>
    <property type="evidence" value="ECO:0007669"/>
    <property type="project" value="InterPro"/>
</dbReference>
<comment type="caution">
    <text evidence="1">The sequence shown here is derived from an EMBL/GenBank/DDBJ whole genome shotgun (WGS) entry which is preliminary data.</text>
</comment>
<name>A0A7J6RPF5_PEROL</name>
<protein>
    <submittedName>
        <fullName evidence="1">ATP synthase subunit 9</fullName>
    </submittedName>
</protein>
<dbReference type="GO" id="GO:0140326">
    <property type="term" value="F:ATPase-coupled intramembrane lipid transporter activity"/>
    <property type="evidence" value="ECO:0007669"/>
    <property type="project" value="TreeGrafter"/>
</dbReference>
<evidence type="ECO:0000313" key="2">
    <source>
        <dbReference type="Proteomes" id="UP000553632"/>
    </source>
</evidence>
<organism evidence="1 2">
    <name type="scientific">Perkinsus olseni</name>
    <name type="common">Perkinsus atlanticus</name>
    <dbReference type="NCBI Taxonomy" id="32597"/>
    <lineage>
        <taxon>Eukaryota</taxon>
        <taxon>Sar</taxon>
        <taxon>Alveolata</taxon>
        <taxon>Perkinsozoa</taxon>
        <taxon>Perkinsea</taxon>
        <taxon>Perkinsida</taxon>
        <taxon>Perkinsidae</taxon>
        <taxon>Perkinsus</taxon>
    </lineage>
</organism>
<dbReference type="Pfam" id="PF13246">
    <property type="entry name" value="Cation_ATPase"/>
    <property type="match status" value="1"/>
</dbReference>
<dbReference type="InterPro" id="IPR023299">
    <property type="entry name" value="ATPase_P-typ_cyto_dom_N"/>
</dbReference>
<dbReference type="PANTHER" id="PTHR24092">
    <property type="entry name" value="PROBABLE PHOSPHOLIPID-TRANSPORTING ATPASE"/>
    <property type="match status" value="1"/>
</dbReference>
<dbReference type="GO" id="GO:0005886">
    <property type="term" value="C:plasma membrane"/>
    <property type="evidence" value="ECO:0007669"/>
    <property type="project" value="TreeGrafter"/>
</dbReference>
<dbReference type="GO" id="GO:0045332">
    <property type="term" value="P:phospholipid translocation"/>
    <property type="evidence" value="ECO:0007669"/>
    <property type="project" value="TreeGrafter"/>
</dbReference>
<dbReference type="GO" id="GO:0006897">
    <property type="term" value="P:endocytosis"/>
    <property type="evidence" value="ECO:0007669"/>
    <property type="project" value="TreeGrafter"/>
</dbReference>
<dbReference type="AlphaFoldDB" id="A0A7J6RPF5"/>